<sequence>MSNDLLLTMLEMLEKASQNENSGKMQQYNTRNRNVMRPVQRPSYNSGAGRRPNPYGRPDAKGEHILEGDPGFEDGQGHEGSYSLEGVGQGSLDYISPEGEQGPEGSHSTKGSAS</sequence>
<comment type="caution">
    <text evidence="2">The sequence shown here is derived from an EMBL/GenBank/DDBJ whole genome shotgun (WGS) entry which is preliminary data.</text>
</comment>
<gene>
    <name evidence="2" type="ORF">JCM21531_3839</name>
</gene>
<dbReference type="EMBL" id="BAVR01000060">
    <property type="protein sequence ID" value="GAE90247.1"/>
    <property type="molecule type" value="Genomic_DNA"/>
</dbReference>
<protein>
    <submittedName>
        <fullName evidence="2">Uncharacterized protein</fullName>
    </submittedName>
</protein>
<name>W4VAM3_9FIRM</name>
<feature type="compositionally biased region" description="Basic and acidic residues" evidence="1">
    <location>
        <begin position="58"/>
        <end position="67"/>
    </location>
</feature>
<dbReference type="AlphaFoldDB" id="W4VAM3"/>
<accession>W4VAM3</accession>
<dbReference type="STRING" id="1294263.JCM21531_3839"/>
<feature type="region of interest" description="Disordered" evidence="1">
    <location>
        <begin position="17"/>
        <end position="114"/>
    </location>
</feature>
<dbReference type="Proteomes" id="UP000019109">
    <property type="component" value="Unassembled WGS sequence"/>
</dbReference>
<evidence type="ECO:0000313" key="3">
    <source>
        <dbReference type="Proteomes" id="UP000019109"/>
    </source>
</evidence>
<evidence type="ECO:0000256" key="1">
    <source>
        <dbReference type="SAM" id="MobiDB-lite"/>
    </source>
</evidence>
<dbReference type="RefSeq" id="WP_054847118.1">
    <property type="nucleotide sequence ID" value="NZ_BAVR01000060.1"/>
</dbReference>
<evidence type="ECO:0000313" key="2">
    <source>
        <dbReference type="EMBL" id="GAE90247.1"/>
    </source>
</evidence>
<organism evidence="2 3">
    <name type="scientific">Acetivibrio straminisolvens JCM 21531</name>
    <dbReference type="NCBI Taxonomy" id="1294263"/>
    <lineage>
        <taxon>Bacteria</taxon>
        <taxon>Bacillati</taxon>
        <taxon>Bacillota</taxon>
        <taxon>Clostridia</taxon>
        <taxon>Eubacteriales</taxon>
        <taxon>Oscillospiraceae</taxon>
        <taxon>Acetivibrio</taxon>
    </lineage>
</organism>
<reference evidence="2" key="1">
    <citation type="journal article" date="2014" name="Genome Announc.">
        <title>Draft Genome Sequence of Clostridium straminisolvens Strain JCM 21531T, Isolated from a Cellulose-Degrading Bacterial Community.</title>
        <authorList>
            <person name="Yuki M."/>
            <person name="Oshima K."/>
            <person name="Suda W."/>
            <person name="Sakamoto M."/>
            <person name="Kitamura K."/>
            <person name="Iida T."/>
            <person name="Hattori M."/>
            <person name="Ohkuma M."/>
        </authorList>
    </citation>
    <scope>NUCLEOTIDE SEQUENCE [LARGE SCALE GENOMIC DNA]</scope>
    <source>
        <strain evidence="2">JCM 21531</strain>
    </source>
</reference>
<proteinExistence type="predicted"/>
<keyword evidence="3" id="KW-1185">Reference proteome</keyword>
<feature type="compositionally biased region" description="Polar residues" evidence="1">
    <location>
        <begin position="17"/>
        <end position="33"/>
    </location>
</feature>